<dbReference type="OrthoDB" id="6629246at2759"/>
<sequence>MESCNEDLLNDHTYANIGQIAVDKHLNDHNYNIPKKIQICKSMFLQTLAISDKVITNICINLKISPILPEDLRGKFKRQSTMNSEVNKYITEHINSFPTVDSHYIREDSKRKYLESGLSMSKMHRLYLDWIKEKSTLDPKVLNATLRQYTDIFNNNFNLSFFKPKKDQCDVSVFDLQKVLTTPQGEVGSFYYKRKFATYNFTVYDIGKKQSYCYMWCESDGKRGSNEIGTCLLKFIKFMKENHGISEFSFYSDNCAGQNRNRYIYSMWEYAAFIHKVNIRHTFLEKSHTQNEGESVHATIECAKKGTIIYVPMQWVTLVQSAKVTKQPYLVIQMSNNEFLDFKCLVENQQFNWKTSTNKNVIKCNHVKEVSILHERPFLIEIRCHDIIHFKPKVAYTGKIPTEKLKVKDLLSLCDSGLIPSVYHDFYRSLSFE</sequence>
<dbReference type="Proteomes" id="UP000478052">
    <property type="component" value="Unassembled WGS sequence"/>
</dbReference>
<organism evidence="1 2">
    <name type="scientific">Aphis craccivora</name>
    <name type="common">Cowpea aphid</name>
    <dbReference type="NCBI Taxonomy" id="307492"/>
    <lineage>
        <taxon>Eukaryota</taxon>
        <taxon>Metazoa</taxon>
        <taxon>Ecdysozoa</taxon>
        <taxon>Arthropoda</taxon>
        <taxon>Hexapoda</taxon>
        <taxon>Insecta</taxon>
        <taxon>Pterygota</taxon>
        <taxon>Neoptera</taxon>
        <taxon>Paraneoptera</taxon>
        <taxon>Hemiptera</taxon>
        <taxon>Sternorrhyncha</taxon>
        <taxon>Aphidomorpha</taxon>
        <taxon>Aphidoidea</taxon>
        <taxon>Aphididae</taxon>
        <taxon>Aphidini</taxon>
        <taxon>Aphis</taxon>
        <taxon>Aphis</taxon>
    </lineage>
</organism>
<dbReference type="PANTHER" id="PTHR10773">
    <property type="entry name" value="DNA-DIRECTED RNA POLYMERASES I, II, AND III SUBUNIT RPABC2"/>
    <property type="match status" value="1"/>
</dbReference>
<dbReference type="AlphaFoldDB" id="A0A6G0YBP7"/>
<accession>A0A6G0YBP7</accession>
<evidence type="ECO:0000313" key="2">
    <source>
        <dbReference type="Proteomes" id="UP000478052"/>
    </source>
</evidence>
<keyword evidence="2" id="KW-1185">Reference proteome</keyword>
<evidence type="ECO:0000313" key="1">
    <source>
        <dbReference type="EMBL" id="KAF0752666.1"/>
    </source>
</evidence>
<name>A0A6G0YBP7_APHCR</name>
<proteinExistence type="predicted"/>
<protein>
    <submittedName>
        <fullName evidence="1">Uncharacterized protein</fullName>
    </submittedName>
</protein>
<comment type="caution">
    <text evidence="1">The sequence shown here is derived from an EMBL/GenBank/DDBJ whole genome shotgun (WGS) entry which is preliminary data.</text>
</comment>
<dbReference type="PANTHER" id="PTHR10773:SF19">
    <property type="match status" value="1"/>
</dbReference>
<reference evidence="1 2" key="1">
    <citation type="submission" date="2019-08" db="EMBL/GenBank/DDBJ databases">
        <title>Whole genome of Aphis craccivora.</title>
        <authorList>
            <person name="Voronova N.V."/>
            <person name="Shulinski R.S."/>
            <person name="Bandarenka Y.V."/>
            <person name="Zhorov D.G."/>
            <person name="Warner D."/>
        </authorList>
    </citation>
    <scope>NUCLEOTIDE SEQUENCE [LARGE SCALE GENOMIC DNA]</scope>
    <source>
        <strain evidence="1">180601</strain>
        <tissue evidence="1">Whole Body</tissue>
    </source>
</reference>
<gene>
    <name evidence="1" type="ORF">FWK35_00017983</name>
</gene>
<dbReference type="EMBL" id="VUJU01004977">
    <property type="protein sequence ID" value="KAF0752666.1"/>
    <property type="molecule type" value="Genomic_DNA"/>
</dbReference>